<dbReference type="EMBL" id="LIUF01000001">
    <property type="protein sequence ID" value="KOX94923.1"/>
    <property type="molecule type" value="Genomic_DNA"/>
</dbReference>
<name>A0A0N0BQ98_9EURY</name>
<dbReference type="SUPFAM" id="SSF56524">
    <property type="entry name" value="Oxidoreductase molybdopterin-binding domain"/>
    <property type="match status" value="1"/>
</dbReference>
<proteinExistence type="predicted"/>
<comment type="caution">
    <text evidence="1">The sequence shown here is derived from an EMBL/GenBank/DDBJ whole genome shotgun (WGS) entry which is preliminary data.</text>
</comment>
<reference evidence="1 2" key="1">
    <citation type="submission" date="2015-08" db="EMBL/GenBank/DDBJ databases">
        <title>Genomes of Isolates from Cabo Rojo, PR.</title>
        <authorList>
            <person name="Sanchez-Nieves R.L."/>
            <person name="Montalvo-Rodriguez R."/>
        </authorList>
    </citation>
    <scope>NUCLEOTIDE SEQUENCE [LARGE SCALE GENOMIC DNA]</scope>
    <source>
        <strain evidence="1 2">SL3</strain>
    </source>
</reference>
<evidence type="ECO:0000313" key="1">
    <source>
        <dbReference type="EMBL" id="KOX94923.1"/>
    </source>
</evidence>
<dbReference type="Proteomes" id="UP000037729">
    <property type="component" value="Unassembled WGS sequence"/>
</dbReference>
<dbReference type="PATRIC" id="fig|1705562.3.peg.1643"/>
<evidence type="ECO:0000313" key="2">
    <source>
        <dbReference type="Proteomes" id="UP000037729"/>
    </source>
</evidence>
<dbReference type="AlphaFoldDB" id="A0A0N0BQ98"/>
<gene>
    <name evidence="1" type="ORF">AMS69_03430</name>
</gene>
<dbReference type="InterPro" id="IPR036374">
    <property type="entry name" value="OxRdtase_Mopterin-bd_sf"/>
</dbReference>
<organism evidence="1 2">
    <name type="scientific">Haloarcula rubripromontorii</name>
    <dbReference type="NCBI Taxonomy" id="1705562"/>
    <lineage>
        <taxon>Archaea</taxon>
        <taxon>Methanobacteriati</taxon>
        <taxon>Methanobacteriota</taxon>
        <taxon>Stenosarchaea group</taxon>
        <taxon>Halobacteria</taxon>
        <taxon>Halobacteriales</taxon>
        <taxon>Haloarculaceae</taxon>
        <taxon>Haloarcula</taxon>
    </lineage>
</organism>
<dbReference type="STRING" id="1705562.AMS69_03430"/>
<dbReference type="Gene3D" id="3.90.420.10">
    <property type="entry name" value="Oxidoreductase, molybdopterin-binding domain"/>
    <property type="match status" value="1"/>
</dbReference>
<evidence type="ECO:0008006" key="3">
    <source>
        <dbReference type="Google" id="ProtNLM"/>
    </source>
</evidence>
<accession>A0A0N0BQ98</accession>
<protein>
    <recommendedName>
        <fullName evidence="3">Oxidoreductase molybdopterin-binding domain-containing protein</fullName>
    </recommendedName>
</protein>
<keyword evidence="2" id="KW-1185">Reference proteome</keyword>
<dbReference type="OrthoDB" id="230884at2157"/>
<sequence length="149" mass="16150">MAQTSEERPTVRIDGADPLLVPWDVAPAQLPFEVIRGPVAFECASGDRIERKYTGVAVFDLLEAAAMPGDTTHVQFESANGDLACIPLVDLNSAVLALGDGPGTDPERPRFVSPRVLGPRTVKNVCRLRPRTLAADADREAYERLPLDE</sequence>
<dbReference type="RefSeq" id="WP_053966685.1">
    <property type="nucleotide sequence ID" value="NZ_LIUF01000001.1"/>
</dbReference>